<dbReference type="EMBL" id="GG686856">
    <property type="protein sequence ID" value="EEQ97931.1"/>
    <property type="molecule type" value="Genomic_DNA"/>
</dbReference>
<dbReference type="GeneID" id="9037745"/>
<reference evidence="1 2" key="1">
    <citation type="submission" date="2008-07" db="EMBL/GenBank/DDBJ databases">
        <authorList>
            <person name="El-Sayed N."/>
            <person name="Caler E."/>
            <person name="Inman J."/>
            <person name="Amedeo P."/>
            <person name="Hass B."/>
            <person name="Wortman J."/>
        </authorList>
    </citation>
    <scope>NUCLEOTIDE SEQUENCE [LARGE SCALE GENOMIC DNA]</scope>
    <source>
        <strain evidence="2">ATCC 50983 / TXsc</strain>
    </source>
</reference>
<feature type="non-terminal residue" evidence="1">
    <location>
        <position position="56"/>
    </location>
</feature>
<accession>C5LZD7</accession>
<sequence length="56" mass="6416">VYGWSSKGEFLREKWQSMAESLTPDGPPPELEEVTFTTEALVGTGLMCEWRKEQRP</sequence>
<dbReference type="Proteomes" id="UP000007800">
    <property type="component" value="Unassembled WGS sequence"/>
</dbReference>
<evidence type="ECO:0000313" key="1">
    <source>
        <dbReference type="EMBL" id="EEQ97931.1"/>
    </source>
</evidence>
<name>C5LZD7_PERM5</name>
<dbReference type="AlphaFoldDB" id="C5LZD7"/>
<evidence type="ECO:0000313" key="2">
    <source>
        <dbReference type="Proteomes" id="UP000007800"/>
    </source>
</evidence>
<feature type="non-terminal residue" evidence="1">
    <location>
        <position position="1"/>
    </location>
</feature>
<protein>
    <submittedName>
        <fullName evidence="1">Uncharacterized protein</fullName>
    </submittedName>
</protein>
<gene>
    <name evidence="1" type="ORF">Pmar_PMAR025557</name>
</gene>
<dbReference type="RefSeq" id="XP_002765214.1">
    <property type="nucleotide sequence ID" value="XM_002765168.1"/>
</dbReference>
<organism evidence="2">
    <name type="scientific">Perkinsus marinus (strain ATCC 50983 / TXsc)</name>
    <dbReference type="NCBI Taxonomy" id="423536"/>
    <lineage>
        <taxon>Eukaryota</taxon>
        <taxon>Sar</taxon>
        <taxon>Alveolata</taxon>
        <taxon>Perkinsozoa</taxon>
        <taxon>Perkinsea</taxon>
        <taxon>Perkinsida</taxon>
        <taxon>Perkinsidae</taxon>
        <taxon>Perkinsus</taxon>
    </lineage>
</organism>
<dbReference type="InParanoid" id="C5LZD7"/>
<keyword evidence="2" id="KW-1185">Reference proteome</keyword>
<proteinExistence type="predicted"/>